<dbReference type="PANTHER" id="PTHR10057:SF0">
    <property type="entry name" value="TRANSLOCATOR PROTEIN"/>
    <property type="match status" value="1"/>
</dbReference>
<dbReference type="Gene3D" id="3.40.50.720">
    <property type="entry name" value="NAD(P)-binding Rossmann-like Domain"/>
    <property type="match status" value="1"/>
</dbReference>
<keyword evidence="8" id="KW-0238">DNA-binding</keyword>
<dbReference type="InterPro" id="IPR038330">
    <property type="entry name" value="TspO/MBR-related_sf"/>
</dbReference>
<gene>
    <name evidence="8" type="ORF">AWH69_07990</name>
</gene>
<dbReference type="GO" id="GO:0016020">
    <property type="term" value="C:membrane"/>
    <property type="evidence" value="ECO:0007669"/>
    <property type="project" value="UniProtKB-SubCell"/>
</dbReference>
<comment type="subcellular location">
    <subcellularLocation>
        <location evidence="1">Membrane</location>
        <topology evidence="1">Multi-pass membrane protein</topology>
    </subcellularLocation>
</comment>
<comment type="caution">
    <text evidence="8">The sequence shown here is derived from an EMBL/GenBank/DDBJ whole genome shotgun (WGS) entry which is preliminary data.</text>
</comment>
<dbReference type="GO" id="GO:0033013">
    <property type="term" value="P:tetrapyrrole metabolic process"/>
    <property type="evidence" value="ECO:0007669"/>
    <property type="project" value="UniProtKB-ARBA"/>
</dbReference>
<dbReference type="RefSeq" id="WP_068273827.1">
    <property type="nucleotide sequence ID" value="NZ_LQZG01000002.1"/>
</dbReference>
<dbReference type="FunFam" id="1.20.1260.100:FF:000001">
    <property type="entry name" value="translocator protein 2"/>
    <property type="match status" value="1"/>
</dbReference>
<feature type="domain" description="NAD(P)-binding" evidence="7">
    <location>
        <begin position="15"/>
        <end position="123"/>
    </location>
</feature>
<reference evidence="8 9" key="1">
    <citation type="submission" date="2016-01" db="EMBL/GenBank/DDBJ databases">
        <title>Janibacter melonis strain CD11_4 genome sequencing and assembly.</title>
        <authorList>
            <person name="Nair G.R."/>
            <person name="Kaur G."/>
            <person name="Chander A.M."/>
            <person name="Mayilraj S."/>
        </authorList>
    </citation>
    <scope>NUCLEOTIDE SEQUENCE [LARGE SCALE GENOMIC DNA]</scope>
    <source>
        <strain evidence="8 9">CD11-4</strain>
    </source>
</reference>
<evidence type="ECO:0000256" key="3">
    <source>
        <dbReference type="ARBA" id="ARBA00022692"/>
    </source>
</evidence>
<dbReference type="PANTHER" id="PTHR10057">
    <property type="entry name" value="PERIPHERAL-TYPE BENZODIAZEPINE RECEPTOR"/>
    <property type="match status" value="1"/>
</dbReference>
<dbReference type="AlphaFoldDB" id="A0A176QDV6"/>
<accession>A0A176QDV6</accession>
<comment type="similarity">
    <text evidence="2">Belongs to the TspO/BZRP family.</text>
</comment>
<dbReference type="Pfam" id="PF13460">
    <property type="entry name" value="NAD_binding_10"/>
    <property type="match status" value="1"/>
</dbReference>
<keyword evidence="3 6" id="KW-0812">Transmembrane</keyword>
<dbReference type="InterPro" id="IPR036291">
    <property type="entry name" value="NAD(P)-bd_dom_sf"/>
</dbReference>
<evidence type="ECO:0000256" key="4">
    <source>
        <dbReference type="ARBA" id="ARBA00022989"/>
    </source>
</evidence>
<keyword evidence="4 6" id="KW-1133">Transmembrane helix</keyword>
<evidence type="ECO:0000259" key="7">
    <source>
        <dbReference type="Pfam" id="PF13460"/>
    </source>
</evidence>
<evidence type="ECO:0000313" key="9">
    <source>
        <dbReference type="Proteomes" id="UP000076976"/>
    </source>
</evidence>
<dbReference type="CDD" id="cd15904">
    <property type="entry name" value="TSPO_MBR"/>
    <property type="match status" value="1"/>
</dbReference>
<evidence type="ECO:0000256" key="6">
    <source>
        <dbReference type="SAM" id="Phobius"/>
    </source>
</evidence>
<evidence type="ECO:0000313" key="8">
    <source>
        <dbReference type="EMBL" id="OAB87948.1"/>
    </source>
</evidence>
<dbReference type="STRING" id="262209.AWH69_07990"/>
<dbReference type="SUPFAM" id="SSF51735">
    <property type="entry name" value="NAD(P)-binding Rossmann-fold domains"/>
    <property type="match status" value="1"/>
</dbReference>
<evidence type="ECO:0000256" key="2">
    <source>
        <dbReference type="ARBA" id="ARBA00007524"/>
    </source>
</evidence>
<feature type="transmembrane region" description="Helical" evidence="6">
    <location>
        <begin position="442"/>
        <end position="462"/>
    </location>
</feature>
<evidence type="ECO:0000256" key="1">
    <source>
        <dbReference type="ARBA" id="ARBA00004141"/>
    </source>
</evidence>
<proteinExistence type="inferred from homology"/>
<keyword evidence="5 6" id="KW-0472">Membrane</keyword>
<dbReference type="EMBL" id="LQZG01000002">
    <property type="protein sequence ID" value="OAB87948.1"/>
    <property type="molecule type" value="Genomic_DNA"/>
</dbReference>
<dbReference type="InterPro" id="IPR016040">
    <property type="entry name" value="NAD(P)-bd_dom"/>
</dbReference>
<protein>
    <submittedName>
        <fullName evidence="8">DNA-binding protein</fullName>
    </submittedName>
</protein>
<organism evidence="8 9">
    <name type="scientific">Janibacter melonis</name>
    <dbReference type="NCBI Taxonomy" id="262209"/>
    <lineage>
        <taxon>Bacteria</taxon>
        <taxon>Bacillati</taxon>
        <taxon>Actinomycetota</taxon>
        <taxon>Actinomycetes</taxon>
        <taxon>Micrococcales</taxon>
        <taxon>Intrasporangiaceae</taxon>
        <taxon>Janibacter</taxon>
    </lineage>
</organism>
<dbReference type="Pfam" id="PF03073">
    <property type="entry name" value="TspO_MBR"/>
    <property type="match status" value="1"/>
</dbReference>
<sequence length="467" mass="49868">MSTTTAAPGTVLMTGSTGYVGSNLLPELLDRGWRVRVLTRSAERLPKDWADRVDVVEGDATDRDSVARALEGVDVAYYLLHSMDGEGDFIERDREMAQLFSDEAAAAGVGRIVYLGGLHPDGELSPHLRSRVEVGEIFLDSPTPSVVLQAGIVLGDGSASFQMLRHLTERLPAMITPKWALNTIQPIGIVDVVYFLASAAGLEGDVNRSFDLGGPDVLTYAEMMKRYAEVAGLVPRVIVTVPVLTPSLASHWIGLVTPVKAGIARPLIGSLVHDAVCHEQDLLELVGPPPGGRTGYTDALKAAMEGYDPLRWRRSLQVAGLATAATAVVGSLATDPGSRWYRRLDTPGWQPPAIAFPVVWTALYTGIALSSAATLAETEDDPKAAKGYAATLAANLALNAGWSALFFKGHRPGLAAIDSAALAATAAELTRRARPHGRLRTAALGTYTGWCTFATALTVAIWRRNRR</sequence>
<dbReference type="GO" id="GO:0003677">
    <property type="term" value="F:DNA binding"/>
    <property type="evidence" value="ECO:0007669"/>
    <property type="project" value="UniProtKB-KW"/>
</dbReference>
<keyword evidence="9" id="KW-1185">Reference proteome</keyword>
<dbReference type="Gene3D" id="1.20.1260.100">
    <property type="entry name" value="TspO/MBR protein"/>
    <property type="match status" value="1"/>
</dbReference>
<name>A0A176QDV6_9MICO</name>
<evidence type="ECO:0000256" key="5">
    <source>
        <dbReference type="ARBA" id="ARBA00023136"/>
    </source>
</evidence>
<dbReference type="InterPro" id="IPR004307">
    <property type="entry name" value="TspO_MBR"/>
</dbReference>
<dbReference type="Proteomes" id="UP000076976">
    <property type="component" value="Unassembled WGS sequence"/>
</dbReference>